<evidence type="ECO:0000256" key="2">
    <source>
        <dbReference type="ARBA" id="ARBA00040140"/>
    </source>
</evidence>
<dbReference type="InterPro" id="IPR029068">
    <property type="entry name" value="Glyas_Bleomycin-R_OHBP_Dase"/>
</dbReference>
<evidence type="ECO:0000256" key="1">
    <source>
        <dbReference type="ARBA" id="ARBA00010363"/>
    </source>
</evidence>
<dbReference type="KEGG" id="aten:116299894"/>
<protein>
    <recommendedName>
        <fullName evidence="2">Glyoxalase domain-containing protein 5</fullName>
    </recommendedName>
</protein>
<dbReference type="RefSeq" id="XP_031564471.1">
    <property type="nucleotide sequence ID" value="XM_031708611.1"/>
</dbReference>
<feature type="domain" description="VOC" evidence="3">
    <location>
        <begin position="39"/>
        <end position="159"/>
    </location>
</feature>
<evidence type="ECO:0000313" key="5">
    <source>
        <dbReference type="RefSeq" id="XP_031564471.1"/>
    </source>
</evidence>
<reference evidence="5" key="1">
    <citation type="submission" date="2025-08" db="UniProtKB">
        <authorList>
            <consortium name="RefSeq"/>
        </authorList>
    </citation>
    <scope>IDENTIFICATION</scope>
    <source>
        <tissue evidence="5">Tentacle</tissue>
    </source>
</reference>
<dbReference type="Pfam" id="PF00903">
    <property type="entry name" value="Glyoxalase"/>
    <property type="match status" value="1"/>
</dbReference>
<dbReference type="Proteomes" id="UP000515163">
    <property type="component" value="Unplaced"/>
</dbReference>
<dbReference type="InterPro" id="IPR037523">
    <property type="entry name" value="VOC_core"/>
</dbReference>
<name>A0A6P8IB61_ACTTE</name>
<dbReference type="OrthoDB" id="5371818at2759"/>
<accession>A0A6P8IB61</accession>
<gene>
    <name evidence="5" type="primary">LOC116299894</name>
</gene>
<dbReference type="PANTHER" id="PTHR21366">
    <property type="entry name" value="GLYOXALASE FAMILY PROTEIN"/>
    <property type="match status" value="1"/>
</dbReference>
<organism evidence="4 5">
    <name type="scientific">Actinia tenebrosa</name>
    <name type="common">Australian red waratah sea anemone</name>
    <dbReference type="NCBI Taxonomy" id="6105"/>
    <lineage>
        <taxon>Eukaryota</taxon>
        <taxon>Metazoa</taxon>
        <taxon>Cnidaria</taxon>
        <taxon>Anthozoa</taxon>
        <taxon>Hexacorallia</taxon>
        <taxon>Actiniaria</taxon>
        <taxon>Actiniidae</taxon>
        <taxon>Actinia</taxon>
    </lineage>
</organism>
<evidence type="ECO:0000313" key="4">
    <source>
        <dbReference type="Proteomes" id="UP000515163"/>
    </source>
</evidence>
<dbReference type="InParanoid" id="A0A6P8IB61"/>
<dbReference type="SUPFAM" id="SSF54593">
    <property type="entry name" value="Glyoxalase/Bleomycin resistance protein/Dihydroxybiphenyl dioxygenase"/>
    <property type="match status" value="1"/>
</dbReference>
<dbReference type="InterPro" id="IPR004360">
    <property type="entry name" value="Glyas_Fos-R_dOase_dom"/>
</dbReference>
<evidence type="ECO:0000259" key="3">
    <source>
        <dbReference type="PROSITE" id="PS51819"/>
    </source>
</evidence>
<dbReference type="PANTHER" id="PTHR21366:SF14">
    <property type="entry name" value="GLYOXALASE DOMAIN-CONTAINING PROTEIN 5"/>
    <property type="match status" value="1"/>
</dbReference>
<dbReference type="Gene3D" id="3.10.180.10">
    <property type="entry name" value="2,3-Dihydroxybiphenyl 1,2-Dioxygenase, domain 1"/>
    <property type="match status" value="1"/>
</dbReference>
<proteinExistence type="inferred from homology"/>
<sequence>MFKNCFKVYAVGISRITLNHRKLFMGERKETSCPFKISHMDHLVLTVQSIPETVQFYSKLLGMEEISFGLGRSALAFGNQKFNLHQKGKEFEPKARKPTPGAIDICLITSTPIVEVQKHVKSCGVAVEEGPVKRTGATGPILSIYFRDPDGNLIEVSNYLT</sequence>
<keyword evidence="4" id="KW-1185">Reference proteome</keyword>
<dbReference type="CDD" id="cd07253">
    <property type="entry name" value="GLOD5"/>
    <property type="match status" value="1"/>
</dbReference>
<dbReference type="AlphaFoldDB" id="A0A6P8IB61"/>
<dbReference type="PROSITE" id="PS51819">
    <property type="entry name" value="VOC"/>
    <property type="match status" value="1"/>
</dbReference>
<dbReference type="FunCoup" id="A0A6P8IB61">
    <property type="interactions" value="18"/>
</dbReference>
<dbReference type="InterPro" id="IPR050383">
    <property type="entry name" value="GlyoxalaseI/FosfomycinResist"/>
</dbReference>
<dbReference type="GeneID" id="116299894"/>
<comment type="similarity">
    <text evidence="1">Belongs to the glyoxalase I family.</text>
</comment>